<dbReference type="EMBL" id="MTJZ01000001">
    <property type="protein sequence ID" value="OMG75191.1"/>
    <property type="molecule type" value="Genomic_DNA"/>
</dbReference>
<dbReference type="AlphaFoldDB" id="A0A1R1JJH0"/>
<gene>
    <name evidence="1" type="ORF">BW685_00605</name>
</gene>
<reference evidence="1 2" key="1">
    <citation type="submission" date="2017-01" db="EMBL/GenBank/DDBJ databases">
        <title>Phylogeographic, genomic and meropenem susceptibility analysis of Burkholderia ubonensis.</title>
        <authorList>
            <person name="Price E.P."/>
            <person name="Sarovich D.S."/>
            <person name="Webb J.R."/>
            <person name="Hall C.M."/>
            <person name="Sahl J.W."/>
            <person name="Kaestli M."/>
            <person name="Mayo M."/>
            <person name="Harrington G."/>
            <person name="Baker A.L."/>
            <person name="Sidak-Loftis L.C."/>
            <person name="Lummis M."/>
            <person name="Schupp J.M."/>
            <person name="Gillece J.D."/>
            <person name="Tuanyok A."/>
            <person name="Warner J."/>
            <person name="Busch J.D."/>
            <person name="Keim P."/>
            <person name="Currie B.J."/>
            <person name="Wagner D.M."/>
        </authorList>
    </citation>
    <scope>NUCLEOTIDE SEQUENCE [LARGE SCALE GENOMIC DNA]</scope>
    <source>
        <strain evidence="1 2">A21</strain>
    </source>
</reference>
<evidence type="ECO:0000313" key="2">
    <source>
        <dbReference type="Proteomes" id="UP000187194"/>
    </source>
</evidence>
<organism evidence="1 2">
    <name type="scientific">Burkholderia ubonensis</name>
    <dbReference type="NCBI Taxonomy" id="101571"/>
    <lineage>
        <taxon>Bacteria</taxon>
        <taxon>Pseudomonadati</taxon>
        <taxon>Pseudomonadota</taxon>
        <taxon>Betaproteobacteria</taxon>
        <taxon>Burkholderiales</taxon>
        <taxon>Burkholderiaceae</taxon>
        <taxon>Burkholderia</taxon>
        <taxon>Burkholderia cepacia complex</taxon>
    </lineage>
</organism>
<comment type="caution">
    <text evidence="1">The sequence shown here is derived from an EMBL/GenBank/DDBJ whole genome shotgun (WGS) entry which is preliminary data.</text>
</comment>
<accession>A0A1R1JJH0</accession>
<dbReference type="SUPFAM" id="SSF54001">
    <property type="entry name" value="Cysteine proteinases"/>
    <property type="match status" value="1"/>
</dbReference>
<evidence type="ECO:0000313" key="1">
    <source>
        <dbReference type="EMBL" id="OMG75191.1"/>
    </source>
</evidence>
<sequence>MCFMLTIEWLSYMIKNHVSVDTSFIRLINDRILLKQIAAQQRHYLTNPLNTATSGPVDDREMVELASRKSLTHGPKFSFVPSDMADVIAQQIDSCGRPGFFEVGIFLKPGGGHSIGFAVDMFGNLALFDPNFGLAIIQTPYLGSVQRGGVFDDVIDELIYGYDVNDGECARVS</sequence>
<dbReference type="InterPro" id="IPR038765">
    <property type="entry name" value="Papain-like_cys_pep_sf"/>
</dbReference>
<protein>
    <recommendedName>
        <fullName evidence="3">Peptidase C58 YopT-type domain-containing protein</fullName>
    </recommendedName>
</protein>
<dbReference type="Gene3D" id="3.90.70.20">
    <property type="match status" value="1"/>
</dbReference>
<name>A0A1R1JJH0_9BURK</name>
<proteinExistence type="predicted"/>
<evidence type="ECO:0008006" key="3">
    <source>
        <dbReference type="Google" id="ProtNLM"/>
    </source>
</evidence>
<dbReference type="Proteomes" id="UP000187194">
    <property type="component" value="Unassembled WGS sequence"/>
</dbReference>